<organism evidence="1 2">
    <name type="scientific">Paralabilibaculum antarcticum</name>
    <dbReference type="NCBI Taxonomy" id="2912572"/>
    <lineage>
        <taxon>Bacteria</taxon>
        <taxon>Pseudomonadati</taxon>
        <taxon>Bacteroidota</taxon>
        <taxon>Bacteroidia</taxon>
        <taxon>Marinilabiliales</taxon>
        <taxon>Marinifilaceae</taxon>
        <taxon>Paralabilibaculum</taxon>
    </lineage>
</organism>
<sequence>MNIEELRDYCITKKGVTESFPFDEETLVFKVMNKMFLLTNINKELSMNVKCDPEKAIELREEYSSVLPGWHMNKKHWNTVNIDGSISDNQLKEWIDDSYDEVVRKMTKKMQAELLK</sequence>
<keyword evidence="2" id="KW-1185">Reference proteome</keyword>
<dbReference type="InterPro" id="IPR038056">
    <property type="entry name" value="YjbR-like_sf"/>
</dbReference>
<name>A0ABT5VVI5_9BACT</name>
<evidence type="ECO:0000313" key="2">
    <source>
        <dbReference type="Proteomes" id="UP001528920"/>
    </source>
</evidence>
<reference evidence="1 2" key="1">
    <citation type="submission" date="2022-01" db="EMBL/GenBank/DDBJ databases">
        <title>Labilibaculum sp. nov, a marine bacterium isolated from Antarctica.</title>
        <authorList>
            <person name="Dai W."/>
        </authorList>
    </citation>
    <scope>NUCLEOTIDE SEQUENCE [LARGE SCALE GENOMIC DNA]</scope>
    <source>
        <strain evidence="1 2">DW002</strain>
    </source>
</reference>
<dbReference type="PANTHER" id="PTHR35145:SF1">
    <property type="entry name" value="CYTOPLASMIC PROTEIN"/>
    <property type="match status" value="1"/>
</dbReference>
<dbReference type="PANTHER" id="PTHR35145">
    <property type="entry name" value="CYTOPLASMIC PROTEIN-RELATED"/>
    <property type="match status" value="1"/>
</dbReference>
<keyword evidence="1" id="KW-0238">DNA-binding</keyword>
<dbReference type="RefSeq" id="WP_275110595.1">
    <property type="nucleotide sequence ID" value="NZ_JAKJSC010000003.1"/>
</dbReference>
<accession>A0ABT5VVI5</accession>
<protein>
    <submittedName>
        <fullName evidence="1">MmcQ/YjbR family DNA-binding protein</fullName>
    </submittedName>
</protein>
<dbReference type="InterPro" id="IPR058532">
    <property type="entry name" value="YjbR/MT2646/Rv2570-like"/>
</dbReference>
<dbReference type="GO" id="GO:0003677">
    <property type="term" value="F:DNA binding"/>
    <property type="evidence" value="ECO:0007669"/>
    <property type="project" value="UniProtKB-KW"/>
</dbReference>
<dbReference type="Pfam" id="PF04237">
    <property type="entry name" value="YjbR"/>
    <property type="match status" value="1"/>
</dbReference>
<dbReference type="EMBL" id="JAKJSC010000003">
    <property type="protein sequence ID" value="MDE5419265.1"/>
    <property type="molecule type" value="Genomic_DNA"/>
</dbReference>
<evidence type="ECO:0000313" key="1">
    <source>
        <dbReference type="EMBL" id="MDE5419265.1"/>
    </source>
</evidence>
<proteinExistence type="predicted"/>
<gene>
    <name evidence="1" type="ORF">L3049_14790</name>
</gene>
<dbReference type="Proteomes" id="UP001528920">
    <property type="component" value="Unassembled WGS sequence"/>
</dbReference>
<dbReference type="Gene3D" id="3.90.1150.30">
    <property type="match status" value="1"/>
</dbReference>
<dbReference type="InterPro" id="IPR007351">
    <property type="entry name" value="YjbR"/>
</dbReference>
<dbReference type="SUPFAM" id="SSF142906">
    <property type="entry name" value="YjbR-like"/>
    <property type="match status" value="1"/>
</dbReference>
<comment type="caution">
    <text evidence="1">The sequence shown here is derived from an EMBL/GenBank/DDBJ whole genome shotgun (WGS) entry which is preliminary data.</text>
</comment>